<evidence type="ECO:0000313" key="1">
    <source>
        <dbReference type="EMBL" id="MBX40925.1"/>
    </source>
</evidence>
<protein>
    <submittedName>
        <fullName evidence="1">Uncharacterized protein</fullName>
    </submittedName>
</protein>
<proteinExistence type="predicted"/>
<dbReference type="AlphaFoldDB" id="A0A2P2NEL9"/>
<organism evidence="1">
    <name type="scientific">Rhizophora mucronata</name>
    <name type="common">Asiatic mangrove</name>
    <dbReference type="NCBI Taxonomy" id="61149"/>
    <lineage>
        <taxon>Eukaryota</taxon>
        <taxon>Viridiplantae</taxon>
        <taxon>Streptophyta</taxon>
        <taxon>Embryophyta</taxon>
        <taxon>Tracheophyta</taxon>
        <taxon>Spermatophyta</taxon>
        <taxon>Magnoliopsida</taxon>
        <taxon>eudicotyledons</taxon>
        <taxon>Gunneridae</taxon>
        <taxon>Pentapetalae</taxon>
        <taxon>rosids</taxon>
        <taxon>fabids</taxon>
        <taxon>Malpighiales</taxon>
        <taxon>Rhizophoraceae</taxon>
        <taxon>Rhizophora</taxon>
    </lineage>
</organism>
<name>A0A2P2NEL9_RHIMU</name>
<reference evidence="1" key="1">
    <citation type="submission" date="2018-02" db="EMBL/GenBank/DDBJ databases">
        <title>Rhizophora mucronata_Transcriptome.</title>
        <authorList>
            <person name="Meera S.P."/>
            <person name="Sreeshan A."/>
            <person name="Augustine A."/>
        </authorList>
    </citation>
    <scope>NUCLEOTIDE SEQUENCE</scope>
    <source>
        <tissue evidence="1">Leaf</tissue>
    </source>
</reference>
<accession>A0A2P2NEL9</accession>
<sequence length="51" mass="6154">MVKDYKPKRTKSLEFRSQKRKRELGMRIAPKNAKWAPNQIKEKLKNAVKRE</sequence>
<dbReference type="EMBL" id="GGEC01060441">
    <property type="protein sequence ID" value="MBX40925.1"/>
    <property type="molecule type" value="Transcribed_RNA"/>
</dbReference>